<dbReference type="GO" id="GO:0046964">
    <property type="term" value="F:3'-phosphoadenosine 5'-phosphosulfate transmembrane transporter activity"/>
    <property type="evidence" value="ECO:0007669"/>
    <property type="project" value="TreeGrafter"/>
</dbReference>
<keyword evidence="5 7" id="KW-0472">Membrane</keyword>
<evidence type="ECO:0008006" key="9">
    <source>
        <dbReference type="Google" id="ProtNLM"/>
    </source>
</evidence>
<dbReference type="PANTHER" id="PTHR10778:SF8">
    <property type="entry name" value="ADENOSINE 3'-PHOSPHO 5'-PHOSPHOSULFATE TRANSPORTER 2"/>
    <property type="match status" value="1"/>
</dbReference>
<evidence type="ECO:0000256" key="2">
    <source>
        <dbReference type="ARBA" id="ARBA00022448"/>
    </source>
</evidence>
<dbReference type="PANTHER" id="PTHR10778">
    <property type="entry name" value="SOLUTE CARRIER FAMILY 35 MEMBER B"/>
    <property type="match status" value="1"/>
</dbReference>
<dbReference type="GO" id="GO:0000139">
    <property type="term" value="C:Golgi membrane"/>
    <property type="evidence" value="ECO:0007669"/>
    <property type="project" value="TreeGrafter"/>
</dbReference>
<keyword evidence="2" id="KW-0813">Transport</keyword>
<evidence type="ECO:0000256" key="4">
    <source>
        <dbReference type="ARBA" id="ARBA00022989"/>
    </source>
</evidence>
<protein>
    <recommendedName>
        <fullName evidence="9">Sugar phosphate transporter domain-containing protein</fullName>
    </recommendedName>
</protein>
<name>A0A7S4AA32_9STRA</name>
<feature type="transmembrane region" description="Helical" evidence="7">
    <location>
        <begin position="90"/>
        <end position="109"/>
    </location>
</feature>
<evidence type="ECO:0000256" key="5">
    <source>
        <dbReference type="ARBA" id="ARBA00023136"/>
    </source>
</evidence>
<accession>A0A7S4AA32</accession>
<evidence type="ECO:0000256" key="6">
    <source>
        <dbReference type="SAM" id="MobiDB-lite"/>
    </source>
</evidence>
<evidence type="ECO:0000256" key="3">
    <source>
        <dbReference type="ARBA" id="ARBA00022692"/>
    </source>
</evidence>
<reference evidence="8" key="1">
    <citation type="submission" date="2021-01" db="EMBL/GenBank/DDBJ databases">
        <authorList>
            <person name="Corre E."/>
            <person name="Pelletier E."/>
            <person name="Niang G."/>
            <person name="Scheremetjew M."/>
            <person name="Finn R."/>
            <person name="Kale V."/>
            <person name="Holt S."/>
            <person name="Cochrane G."/>
            <person name="Meng A."/>
            <person name="Brown T."/>
            <person name="Cohen L."/>
        </authorList>
    </citation>
    <scope>NUCLEOTIDE SEQUENCE</scope>
    <source>
        <strain evidence="8">10249 10 AB</strain>
    </source>
</reference>
<dbReference type="SUPFAM" id="SSF103481">
    <property type="entry name" value="Multidrug resistance efflux transporter EmrE"/>
    <property type="match status" value="1"/>
</dbReference>
<feature type="transmembrane region" description="Helical" evidence="7">
    <location>
        <begin position="60"/>
        <end position="78"/>
    </location>
</feature>
<dbReference type="GO" id="GO:0005789">
    <property type="term" value="C:endoplasmic reticulum membrane"/>
    <property type="evidence" value="ECO:0007669"/>
    <property type="project" value="TreeGrafter"/>
</dbReference>
<dbReference type="Pfam" id="PF08449">
    <property type="entry name" value="UAA"/>
    <property type="match status" value="2"/>
</dbReference>
<gene>
    <name evidence="8" type="ORF">PAUS00366_LOCUS1418</name>
</gene>
<feature type="region of interest" description="Disordered" evidence="6">
    <location>
        <begin position="423"/>
        <end position="443"/>
    </location>
</feature>
<evidence type="ECO:0000256" key="7">
    <source>
        <dbReference type="SAM" id="Phobius"/>
    </source>
</evidence>
<dbReference type="InterPro" id="IPR013657">
    <property type="entry name" value="SCL35B1-4/HUT1"/>
</dbReference>
<sequence>MRYGMINMNYVDKERPEERSSSVVSLEFSSRTDDDSFEQEQETMPSSEVKSSLVPHRFTSVIYAITYFFCMIFVDFTIEGTQSAFPELQALPYAMTLFQFGFCFLLPVAISKGETIKNLPKSLIETSPYVILSLVVLSSTVCKSASARYVSFPTKVIFRSTKLIPVMIVASVLNINNERKYGRLDFLAAVMLCTGAAGYSFGEHTLNDDKEDSYYGSLLLTVSVLCDAFTPNIKQWLMHPAAVTANRVERTTSMQSSPSVSLFTPPLLDIIISDSSIGRENQNVVARSISKKGPQFLKKGGLGLKASSLMTNVYAVGCVGLLVFMAATSRLEDAIQEATVSPHLLGNLTLIGISLSVAVFAHTRLINESGAVTAVTVTTLREFFTVLLSHLIYPKTFSILHATSASLVFGGILLSSYTEFETRSEPSNSSENKRHQRCDPESK</sequence>
<proteinExistence type="predicted"/>
<feature type="region of interest" description="Disordered" evidence="6">
    <location>
        <begin position="15"/>
        <end position="44"/>
    </location>
</feature>
<dbReference type="EMBL" id="HBIX01001905">
    <property type="protein sequence ID" value="CAE0708698.1"/>
    <property type="molecule type" value="Transcribed_RNA"/>
</dbReference>
<comment type="subcellular location">
    <subcellularLocation>
        <location evidence="1">Membrane</location>
        <topology evidence="1">Multi-pass membrane protein</topology>
    </subcellularLocation>
</comment>
<evidence type="ECO:0000256" key="1">
    <source>
        <dbReference type="ARBA" id="ARBA00004141"/>
    </source>
</evidence>
<keyword evidence="4 7" id="KW-1133">Transmembrane helix</keyword>
<organism evidence="8">
    <name type="scientific">Pseudo-nitzschia australis</name>
    <dbReference type="NCBI Taxonomy" id="44445"/>
    <lineage>
        <taxon>Eukaryota</taxon>
        <taxon>Sar</taxon>
        <taxon>Stramenopiles</taxon>
        <taxon>Ochrophyta</taxon>
        <taxon>Bacillariophyta</taxon>
        <taxon>Bacillariophyceae</taxon>
        <taxon>Bacillariophycidae</taxon>
        <taxon>Bacillariales</taxon>
        <taxon>Bacillariaceae</taxon>
        <taxon>Pseudo-nitzschia</taxon>
    </lineage>
</organism>
<evidence type="ECO:0000313" key="8">
    <source>
        <dbReference type="EMBL" id="CAE0708698.1"/>
    </source>
</evidence>
<keyword evidence="3 7" id="KW-0812">Transmembrane</keyword>
<feature type="transmembrane region" description="Helical" evidence="7">
    <location>
        <begin position="129"/>
        <end position="150"/>
    </location>
</feature>
<feature type="compositionally biased region" description="Basic and acidic residues" evidence="6">
    <location>
        <begin position="431"/>
        <end position="443"/>
    </location>
</feature>
<dbReference type="InterPro" id="IPR037185">
    <property type="entry name" value="EmrE-like"/>
</dbReference>
<dbReference type="AlphaFoldDB" id="A0A7S4AA32"/>
<feature type="transmembrane region" description="Helical" evidence="7">
    <location>
        <begin position="340"/>
        <end position="360"/>
    </location>
</feature>
<feature type="transmembrane region" description="Helical" evidence="7">
    <location>
        <begin position="156"/>
        <end position="175"/>
    </location>
</feature>
<feature type="transmembrane region" description="Helical" evidence="7">
    <location>
        <begin position="309"/>
        <end position="328"/>
    </location>
</feature>